<dbReference type="Gene3D" id="1.20.1600.10">
    <property type="entry name" value="Outer membrane efflux proteins (OEP)"/>
    <property type="match status" value="1"/>
</dbReference>
<dbReference type="eggNOG" id="COG1538">
    <property type="taxonomic scope" value="Bacteria"/>
</dbReference>
<keyword evidence="5" id="KW-0998">Cell outer membrane</keyword>
<evidence type="ECO:0000313" key="8">
    <source>
        <dbReference type="EMBL" id="CAE79298.1"/>
    </source>
</evidence>
<evidence type="ECO:0000256" key="3">
    <source>
        <dbReference type="ARBA" id="ARBA00022692"/>
    </source>
</evidence>
<dbReference type="KEGG" id="bba:Bd1408"/>
<name>Q6MN54_BDEBA</name>
<evidence type="ECO:0000256" key="2">
    <source>
        <dbReference type="ARBA" id="ARBA00022452"/>
    </source>
</evidence>
<dbReference type="TCDB" id="1.B.17.1.7">
    <property type="family name" value="the outer membrane factor (omf) family"/>
</dbReference>
<keyword evidence="4" id="KW-0472">Membrane</keyword>
<dbReference type="GO" id="GO:0009279">
    <property type="term" value="C:cell outer membrane"/>
    <property type="evidence" value="ECO:0007669"/>
    <property type="project" value="UniProtKB-SubCell"/>
</dbReference>
<keyword evidence="6" id="KW-0175">Coiled coil</keyword>
<dbReference type="GO" id="GO:1990281">
    <property type="term" value="C:efflux pump complex"/>
    <property type="evidence" value="ECO:0007669"/>
    <property type="project" value="TreeGrafter"/>
</dbReference>
<evidence type="ECO:0000256" key="1">
    <source>
        <dbReference type="ARBA" id="ARBA00004442"/>
    </source>
</evidence>
<dbReference type="Proteomes" id="UP000008080">
    <property type="component" value="Chromosome"/>
</dbReference>
<evidence type="ECO:0000256" key="4">
    <source>
        <dbReference type="ARBA" id="ARBA00023136"/>
    </source>
</evidence>
<evidence type="ECO:0000256" key="6">
    <source>
        <dbReference type="SAM" id="Coils"/>
    </source>
</evidence>
<organism evidence="8 9">
    <name type="scientific">Bdellovibrio bacteriovorus (strain ATCC 15356 / DSM 50701 / NCIMB 9529 / HD100)</name>
    <dbReference type="NCBI Taxonomy" id="264462"/>
    <lineage>
        <taxon>Bacteria</taxon>
        <taxon>Pseudomonadati</taxon>
        <taxon>Bdellovibrionota</taxon>
        <taxon>Bdellovibrionia</taxon>
        <taxon>Bdellovibrionales</taxon>
        <taxon>Pseudobdellovibrionaceae</taxon>
        <taxon>Bdellovibrio</taxon>
    </lineage>
</organism>
<accession>Q6MN54</accession>
<evidence type="ECO:0000313" key="9">
    <source>
        <dbReference type="Proteomes" id="UP000008080"/>
    </source>
</evidence>
<gene>
    <name evidence="8" type="ordered locus">Bd1408</name>
</gene>
<dbReference type="GO" id="GO:0015562">
    <property type="term" value="F:efflux transmembrane transporter activity"/>
    <property type="evidence" value="ECO:0007669"/>
    <property type="project" value="InterPro"/>
</dbReference>
<dbReference type="PANTHER" id="PTHR30026:SF20">
    <property type="entry name" value="OUTER MEMBRANE PROTEIN TOLC"/>
    <property type="match status" value="1"/>
</dbReference>
<dbReference type="SUPFAM" id="SSF56954">
    <property type="entry name" value="Outer membrane efflux proteins (OEP)"/>
    <property type="match status" value="1"/>
</dbReference>
<dbReference type="AlphaFoldDB" id="Q6MN54"/>
<keyword evidence="2" id="KW-1134">Transmembrane beta strand</keyword>
<dbReference type="EMBL" id="BX842649">
    <property type="protein sequence ID" value="CAE79298.1"/>
    <property type="molecule type" value="Genomic_DNA"/>
</dbReference>
<feature type="coiled-coil region" evidence="6">
    <location>
        <begin position="316"/>
        <end position="343"/>
    </location>
</feature>
<dbReference type="PANTHER" id="PTHR30026">
    <property type="entry name" value="OUTER MEMBRANE PROTEIN TOLC"/>
    <property type="match status" value="1"/>
</dbReference>
<protein>
    <submittedName>
        <fullName evidence="8">Outer membrane protein</fullName>
    </submittedName>
</protein>
<reference evidence="8 9" key="1">
    <citation type="journal article" date="2004" name="Science">
        <title>A predator unmasked: life cycle of Bdellovibrio bacteriovorus from a genomic perspective.</title>
        <authorList>
            <person name="Rendulic S."/>
            <person name="Jagtap P."/>
            <person name="Rosinus A."/>
            <person name="Eppinger M."/>
            <person name="Baar C."/>
            <person name="Lanz C."/>
            <person name="Keller H."/>
            <person name="Lambert C."/>
            <person name="Evans K.J."/>
            <person name="Goesmann A."/>
            <person name="Meyer F."/>
            <person name="Sockett R.E."/>
            <person name="Schuster S.C."/>
        </authorList>
    </citation>
    <scope>NUCLEOTIDE SEQUENCE [LARGE SCALE GENOMIC DNA]</scope>
    <source>
        <strain evidence="9">ATCC 15356 / DSM 50701 / NCIMB 9529 / HD100</strain>
    </source>
</reference>
<proteinExistence type="predicted"/>
<keyword evidence="9" id="KW-1185">Reference proteome</keyword>
<evidence type="ECO:0000256" key="5">
    <source>
        <dbReference type="ARBA" id="ARBA00023237"/>
    </source>
</evidence>
<evidence type="ECO:0000256" key="7">
    <source>
        <dbReference type="SAM" id="SignalP"/>
    </source>
</evidence>
<sequence>MAIHLSGFISEGFMKVFAALLLAALVTSSAAFAAPKTTAQNNATVKINPDTLRRLFLDRNVGIAISLNNVHQAKERVNVARGNLLPSVNLGGAISSGPSFALNSVSFLLPFLMPSNWMDLKENTYLLKAQGMSHYIAQLNGYSSAYSIYMTILGDIELRGILSLQYENLKAIEEQLRLPAQLGMIREEEYLQAQAQTQMALVQLSQVDELVLQEKAAIRELLGLPLTTEIVFEDAAVAVSPVENWSPQSLLTQVHEKSPESRQMAAMITSAQYNKWSKAFSFLGGHSLGASRMNGAMGSLEHSGSVNFGFAYFPNLKISNLNIEQLKLRKKELQFEQANLIEVTLGSLMEAQKQYNAAALAHANLVKVYDAEVLRYKLGMTDLLHVLEASNGLTNSVTNKIKAQTALNTLRISLHRIMISEQFAKVEDCEIERRGSGGIKGKLGRVFNPEKYQVTLDEVCGN</sequence>
<dbReference type="HOGENOM" id="CLU_610678_0_0_7"/>
<comment type="subcellular location">
    <subcellularLocation>
        <location evidence="1">Cell outer membrane</location>
    </subcellularLocation>
</comment>
<dbReference type="STRING" id="264462.Bd1408"/>
<feature type="chain" id="PRO_5004278380" evidence="7">
    <location>
        <begin position="34"/>
        <end position="462"/>
    </location>
</feature>
<dbReference type="GO" id="GO:0015288">
    <property type="term" value="F:porin activity"/>
    <property type="evidence" value="ECO:0007669"/>
    <property type="project" value="TreeGrafter"/>
</dbReference>
<keyword evidence="7" id="KW-0732">Signal</keyword>
<feature type="signal peptide" evidence="7">
    <location>
        <begin position="1"/>
        <end position="33"/>
    </location>
</feature>
<keyword evidence="3" id="KW-0812">Transmembrane</keyword>
<dbReference type="InterPro" id="IPR051906">
    <property type="entry name" value="TolC-like"/>
</dbReference>